<evidence type="ECO:0000256" key="3">
    <source>
        <dbReference type="ARBA" id="ARBA00017689"/>
    </source>
</evidence>
<dbReference type="AlphaFoldDB" id="A0A8E2EMW6"/>
<feature type="region of interest" description="Disordered" evidence="10">
    <location>
        <begin position="1"/>
        <end position="35"/>
    </location>
</feature>
<reference evidence="12 13" key="1">
    <citation type="journal article" date="2016" name="Nat. Commun.">
        <title>Ectomycorrhizal ecology is imprinted in the genome of the dominant symbiotic fungus Cenococcum geophilum.</title>
        <authorList>
            <consortium name="DOE Joint Genome Institute"/>
            <person name="Peter M."/>
            <person name="Kohler A."/>
            <person name="Ohm R.A."/>
            <person name="Kuo A."/>
            <person name="Krutzmann J."/>
            <person name="Morin E."/>
            <person name="Arend M."/>
            <person name="Barry K.W."/>
            <person name="Binder M."/>
            <person name="Choi C."/>
            <person name="Clum A."/>
            <person name="Copeland A."/>
            <person name="Grisel N."/>
            <person name="Haridas S."/>
            <person name="Kipfer T."/>
            <person name="LaButti K."/>
            <person name="Lindquist E."/>
            <person name="Lipzen A."/>
            <person name="Maire R."/>
            <person name="Meier B."/>
            <person name="Mihaltcheva S."/>
            <person name="Molinier V."/>
            <person name="Murat C."/>
            <person name="Poggeler S."/>
            <person name="Quandt C.A."/>
            <person name="Sperisen C."/>
            <person name="Tritt A."/>
            <person name="Tisserant E."/>
            <person name="Crous P.W."/>
            <person name="Henrissat B."/>
            <person name="Nehls U."/>
            <person name="Egli S."/>
            <person name="Spatafora J.W."/>
            <person name="Grigoriev I.V."/>
            <person name="Martin F.M."/>
        </authorList>
    </citation>
    <scope>NUCLEOTIDE SEQUENCE [LARGE SCALE GENOMIC DNA]</scope>
    <source>
        <strain evidence="12 13">CBS 207.34</strain>
    </source>
</reference>
<dbReference type="PANTHER" id="PTHR31586:SF1">
    <property type="entry name" value="CYTOCHROME C OXIDASE ASSEMBLY PROTEIN COX20, MITOCHONDRIAL"/>
    <property type="match status" value="1"/>
</dbReference>
<evidence type="ECO:0000313" key="12">
    <source>
        <dbReference type="EMBL" id="OCL01677.1"/>
    </source>
</evidence>
<gene>
    <name evidence="12" type="ORF">AOQ84DRAFT_357766</name>
</gene>
<accession>A0A8E2EMW6</accession>
<evidence type="ECO:0000256" key="2">
    <source>
        <dbReference type="ARBA" id="ARBA00009575"/>
    </source>
</evidence>
<protein>
    <recommendedName>
        <fullName evidence="3 9">Cytochrome c oxidase assembly protein COX20, mitochondrial</fullName>
    </recommendedName>
</protein>
<proteinExistence type="inferred from homology"/>
<keyword evidence="5 9" id="KW-0999">Mitochondrion inner membrane</keyword>
<evidence type="ECO:0000256" key="10">
    <source>
        <dbReference type="SAM" id="MobiDB-lite"/>
    </source>
</evidence>
<feature type="transmembrane region" description="Helical" evidence="11">
    <location>
        <begin position="72"/>
        <end position="90"/>
    </location>
</feature>
<feature type="compositionally biased region" description="Polar residues" evidence="10">
    <location>
        <begin position="7"/>
        <end position="18"/>
    </location>
</feature>
<dbReference type="Proteomes" id="UP000250140">
    <property type="component" value="Unassembled WGS sequence"/>
</dbReference>
<comment type="subcellular location">
    <subcellularLocation>
        <location evidence="1 9">Mitochondrion inner membrane</location>
    </subcellularLocation>
</comment>
<evidence type="ECO:0000256" key="9">
    <source>
        <dbReference type="PIRNR" id="PIRNR007871"/>
    </source>
</evidence>
<keyword evidence="6 11" id="KW-1133">Transmembrane helix</keyword>
<dbReference type="OrthoDB" id="14603at2759"/>
<dbReference type="PANTHER" id="PTHR31586">
    <property type="entry name" value="CYTOCHROME C OXIDASE PROTEIN 20"/>
    <property type="match status" value="1"/>
</dbReference>
<dbReference type="GO" id="GO:0005743">
    <property type="term" value="C:mitochondrial inner membrane"/>
    <property type="evidence" value="ECO:0007669"/>
    <property type="project" value="UniProtKB-SubCell"/>
</dbReference>
<evidence type="ECO:0000256" key="8">
    <source>
        <dbReference type="ARBA" id="ARBA00023136"/>
    </source>
</evidence>
<dbReference type="InterPro" id="IPR022533">
    <property type="entry name" value="Cox20"/>
</dbReference>
<feature type="region of interest" description="Disordered" evidence="10">
    <location>
        <begin position="139"/>
        <end position="168"/>
    </location>
</feature>
<dbReference type="GO" id="GO:0033617">
    <property type="term" value="P:mitochondrial respiratory chain complex IV assembly"/>
    <property type="evidence" value="ECO:0007669"/>
    <property type="project" value="InterPro"/>
</dbReference>
<dbReference type="PIRSF" id="PIRSF007871">
    <property type="entry name" value="Cox20"/>
    <property type="match status" value="1"/>
</dbReference>
<dbReference type="EMBL" id="KV751092">
    <property type="protein sequence ID" value="OCL01677.1"/>
    <property type="molecule type" value="Genomic_DNA"/>
</dbReference>
<sequence>MADDTRQSPSSETPSDNATRPRPREPANIMPGGMANTAGGMPADFTIGDAVRSIKLEEFKTIHRKPCARDGLLTGIGSGFAVGGIAAVLGRPVWKAANFAVAGFCLSSLGAYQYCQYRRGIEKAGMKRAVEIMDRKKADMQAKREARRKAKEEADRLEEERRKEEDRRRSWKFWLEKNLKFW</sequence>
<evidence type="ECO:0000313" key="13">
    <source>
        <dbReference type="Proteomes" id="UP000250140"/>
    </source>
</evidence>
<evidence type="ECO:0000256" key="6">
    <source>
        <dbReference type="ARBA" id="ARBA00022989"/>
    </source>
</evidence>
<keyword evidence="8 9" id="KW-0472">Membrane</keyword>
<evidence type="ECO:0000256" key="4">
    <source>
        <dbReference type="ARBA" id="ARBA00022692"/>
    </source>
</evidence>
<keyword evidence="7 9" id="KW-0496">Mitochondrion</keyword>
<keyword evidence="13" id="KW-1185">Reference proteome</keyword>
<evidence type="ECO:0000256" key="7">
    <source>
        <dbReference type="ARBA" id="ARBA00023128"/>
    </source>
</evidence>
<name>A0A8E2EMW6_9PEZI</name>
<evidence type="ECO:0000256" key="11">
    <source>
        <dbReference type="SAM" id="Phobius"/>
    </source>
</evidence>
<organism evidence="12 13">
    <name type="scientific">Glonium stellatum</name>
    <dbReference type="NCBI Taxonomy" id="574774"/>
    <lineage>
        <taxon>Eukaryota</taxon>
        <taxon>Fungi</taxon>
        <taxon>Dikarya</taxon>
        <taxon>Ascomycota</taxon>
        <taxon>Pezizomycotina</taxon>
        <taxon>Dothideomycetes</taxon>
        <taxon>Pleosporomycetidae</taxon>
        <taxon>Gloniales</taxon>
        <taxon>Gloniaceae</taxon>
        <taxon>Glonium</taxon>
    </lineage>
</organism>
<comment type="similarity">
    <text evidence="2 9">Belongs to the COX20 family.</text>
</comment>
<evidence type="ECO:0000256" key="1">
    <source>
        <dbReference type="ARBA" id="ARBA00004273"/>
    </source>
</evidence>
<dbReference type="Pfam" id="PF12597">
    <property type="entry name" value="Cox20"/>
    <property type="match status" value="1"/>
</dbReference>
<comment type="function">
    <text evidence="9">Involved in the assembly of the cytochrome c oxidase complex.</text>
</comment>
<keyword evidence="4 11" id="KW-0812">Transmembrane</keyword>
<evidence type="ECO:0000256" key="5">
    <source>
        <dbReference type="ARBA" id="ARBA00022792"/>
    </source>
</evidence>